<proteinExistence type="predicted"/>
<sequence>MKTHGEIVSALVQEKECLEKEFAAMREFHLAAWKEYGSELCSGEMHDKEQKLAEKITNIRKFLEMAGEEVTEESFQVTADHLKENRARYEETKRCAEKHIEMHTAAVGVVKELALIAGIKVR</sequence>
<gene>
    <name evidence="1" type="ORF">A3C16_00595</name>
</gene>
<organism evidence="1 2">
    <name type="scientific">Candidatus Sungbacteria bacterium RIFCSPHIGHO2_02_FULL_51_29</name>
    <dbReference type="NCBI Taxonomy" id="1802273"/>
    <lineage>
        <taxon>Bacteria</taxon>
        <taxon>Candidatus Sungiibacteriota</taxon>
    </lineage>
</organism>
<evidence type="ECO:0000313" key="1">
    <source>
        <dbReference type="EMBL" id="OHA02527.1"/>
    </source>
</evidence>
<dbReference type="EMBL" id="MHQL01000032">
    <property type="protein sequence ID" value="OHA02527.1"/>
    <property type="molecule type" value="Genomic_DNA"/>
</dbReference>
<dbReference type="AlphaFoldDB" id="A0A1G2KSX8"/>
<evidence type="ECO:0000313" key="2">
    <source>
        <dbReference type="Proteomes" id="UP000177811"/>
    </source>
</evidence>
<dbReference type="Proteomes" id="UP000177811">
    <property type="component" value="Unassembled WGS sequence"/>
</dbReference>
<protein>
    <submittedName>
        <fullName evidence="1">Uncharacterized protein</fullName>
    </submittedName>
</protein>
<reference evidence="1 2" key="1">
    <citation type="journal article" date="2016" name="Nat. Commun.">
        <title>Thousands of microbial genomes shed light on interconnected biogeochemical processes in an aquifer system.</title>
        <authorList>
            <person name="Anantharaman K."/>
            <person name="Brown C.T."/>
            <person name="Hug L.A."/>
            <person name="Sharon I."/>
            <person name="Castelle C.J."/>
            <person name="Probst A.J."/>
            <person name="Thomas B.C."/>
            <person name="Singh A."/>
            <person name="Wilkins M.J."/>
            <person name="Karaoz U."/>
            <person name="Brodie E.L."/>
            <person name="Williams K.H."/>
            <person name="Hubbard S.S."/>
            <person name="Banfield J.F."/>
        </authorList>
    </citation>
    <scope>NUCLEOTIDE SEQUENCE [LARGE SCALE GENOMIC DNA]</scope>
</reference>
<accession>A0A1G2KSX8</accession>
<comment type="caution">
    <text evidence="1">The sequence shown here is derived from an EMBL/GenBank/DDBJ whole genome shotgun (WGS) entry which is preliminary data.</text>
</comment>
<name>A0A1G2KSX8_9BACT</name>